<dbReference type="Pfam" id="PF01424">
    <property type="entry name" value="R3H"/>
    <property type="match status" value="1"/>
</dbReference>
<protein>
    <submittedName>
        <fullName evidence="2">RNA-binding protein Jag</fullName>
    </submittedName>
</protein>
<reference evidence="3" key="1">
    <citation type="journal article" date="2015" name="Genome">
        <title>Whole Genome Sequence of the Non-Microcystin-Producing Microcystis aeruginosa Strain NIES-44.</title>
        <authorList>
            <person name="Okano K."/>
            <person name="Miyata N."/>
            <person name="Ozaki Y."/>
        </authorList>
    </citation>
    <scope>NUCLEOTIDE SEQUENCE [LARGE SCALE GENOMIC DNA]</scope>
    <source>
        <strain evidence="3">NIES-44</strain>
    </source>
</reference>
<proteinExistence type="predicted"/>
<evidence type="ECO:0000313" key="3">
    <source>
        <dbReference type="Proteomes" id="UP000030321"/>
    </source>
</evidence>
<evidence type="ECO:0000313" key="2">
    <source>
        <dbReference type="EMBL" id="GAL93840.1"/>
    </source>
</evidence>
<dbReference type="InterPro" id="IPR039247">
    <property type="entry name" value="KhpB"/>
</dbReference>
<dbReference type="InterPro" id="IPR034079">
    <property type="entry name" value="R3H_KhpB"/>
</dbReference>
<evidence type="ECO:0000259" key="1">
    <source>
        <dbReference type="PROSITE" id="PS51061"/>
    </source>
</evidence>
<dbReference type="InterPro" id="IPR015946">
    <property type="entry name" value="KH_dom-like_a/b"/>
</dbReference>
<dbReference type="Gene3D" id="3.30.1370.50">
    <property type="entry name" value="R3H-like domain"/>
    <property type="match status" value="1"/>
</dbReference>
<sequence length="164" mass="18608">MSIWEQNSEKAKQWLEKLLKLMAMTADVQIGVQELGTGPSSCWLIIDSSQLSPQQVELLLANKGEGLDAIQSLANTILNIGVEAAEHQFYIVEINGYRQQRQAELFDWVNQAATQVRQTGQEIELKALSSAERRQIHAFFQEENDLTTESRGVEPDRRLVIRLK</sequence>
<dbReference type="PANTHER" id="PTHR35800">
    <property type="entry name" value="PROTEIN JAG"/>
    <property type="match status" value="1"/>
</dbReference>
<dbReference type="EMBL" id="BBPA01000049">
    <property type="protein sequence ID" value="GAL93840.1"/>
    <property type="molecule type" value="Genomic_DNA"/>
</dbReference>
<dbReference type="InterPro" id="IPR001374">
    <property type="entry name" value="R3H_dom"/>
</dbReference>
<name>A0A0A1VVT3_MICAE</name>
<dbReference type="SMART" id="SM00393">
    <property type="entry name" value="R3H"/>
    <property type="match status" value="1"/>
</dbReference>
<dbReference type="RefSeq" id="WP_045359735.1">
    <property type="nucleotide sequence ID" value="NZ_BBPA01000049.1"/>
</dbReference>
<gene>
    <name evidence="2" type="ORF">N44_03592</name>
</gene>
<accession>A0A0A1VVT3</accession>
<dbReference type="PANTHER" id="PTHR35800:SF1">
    <property type="entry name" value="RNA-BINDING PROTEIN KHPB"/>
    <property type="match status" value="1"/>
</dbReference>
<dbReference type="SUPFAM" id="SSF82708">
    <property type="entry name" value="R3H domain"/>
    <property type="match status" value="1"/>
</dbReference>
<organism evidence="2 3">
    <name type="scientific">Microcystis aeruginosa NIES-44</name>
    <dbReference type="NCBI Taxonomy" id="449439"/>
    <lineage>
        <taxon>Bacteria</taxon>
        <taxon>Bacillati</taxon>
        <taxon>Cyanobacteriota</taxon>
        <taxon>Cyanophyceae</taxon>
        <taxon>Oscillatoriophycideae</taxon>
        <taxon>Chroococcales</taxon>
        <taxon>Microcystaceae</taxon>
        <taxon>Microcystis</taxon>
    </lineage>
</organism>
<dbReference type="Proteomes" id="UP000030321">
    <property type="component" value="Unassembled WGS sequence"/>
</dbReference>
<dbReference type="InterPro" id="IPR036867">
    <property type="entry name" value="R3H_dom_sf"/>
</dbReference>
<dbReference type="PROSITE" id="PS51061">
    <property type="entry name" value="R3H"/>
    <property type="match status" value="1"/>
</dbReference>
<dbReference type="Gene3D" id="3.30.300.20">
    <property type="match status" value="1"/>
</dbReference>
<comment type="caution">
    <text evidence="2">The sequence shown here is derived from an EMBL/GenBank/DDBJ whole genome shotgun (WGS) entry which is preliminary data.</text>
</comment>
<feature type="domain" description="R3H" evidence="1">
    <location>
        <begin position="99"/>
        <end position="164"/>
    </location>
</feature>
<dbReference type="AlphaFoldDB" id="A0A0A1VVT3"/>
<dbReference type="CDD" id="cd02644">
    <property type="entry name" value="R3H_jag"/>
    <property type="match status" value="1"/>
</dbReference>
<dbReference type="GO" id="GO:0003723">
    <property type="term" value="F:RNA binding"/>
    <property type="evidence" value="ECO:0007669"/>
    <property type="project" value="InterPro"/>
</dbReference>